<reference evidence="1 2" key="1">
    <citation type="submission" date="2021-06" db="EMBL/GenBank/DDBJ databases">
        <authorList>
            <person name="Palmer J.M."/>
        </authorList>
    </citation>
    <scope>NUCLEOTIDE SEQUENCE [LARGE SCALE GENOMIC DNA]</scope>
    <source>
        <strain evidence="1 2">AS_MEX2019</strain>
        <tissue evidence="1">Muscle</tissue>
    </source>
</reference>
<name>A0ABV0ZJD8_9TELE</name>
<keyword evidence="2" id="KW-1185">Reference proteome</keyword>
<protein>
    <submittedName>
        <fullName evidence="1">Uncharacterized protein</fullName>
    </submittedName>
</protein>
<gene>
    <name evidence="1" type="ORF">AMECASPLE_003360</name>
</gene>
<dbReference type="EMBL" id="JAHRIP010065964">
    <property type="protein sequence ID" value="MEQ2305974.1"/>
    <property type="molecule type" value="Genomic_DNA"/>
</dbReference>
<proteinExistence type="predicted"/>
<dbReference type="Proteomes" id="UP001469553">
    <property type="component" value="Unassembled WGS sequence"/>
</dbReference>
<accession>A0ABV0ZJD8</accession>
<comment type="caution">
    <text evidence="1">The sequence shown here is derived from an EMBL/GenBank/DDBJ whole genome shotgun (WGS) entry which is preliminary data.</text>
</comment>
<evidence type="ECO:0000313" key="2">
    <source>
        <dbReference type="Proteomes" id="UP001469553"/>
    </source>
</evidence>
<sequence>MSPRGLRILVTTEVIKLFAPMTIMLIRAHISTSGVATSPPDLMQPIKRFIRAGVLQIENFSCLHDWWSKILKYVQQDLMAAARDVPVSTLRNTLNAERLHG</sequence>
<organism evidence="1 2">
    <name type="scientific">Ameca splendens</name>
    <dbReference type="NCBI Taxonomy" id="208324"/>
    <lineage>
        <taxon>Eukaryota</taxon>
        <taxon>Metazoa</taxon>
        <taxon>Chordata</taxon>
        <taxon>Craniata</taxon>
        <taxon>Vertebrata</taxon>
        <taxon>Euteleostomi</taxon>
        <taxon>Actinopterygii</taxon>
        <taxon>Neopterygii</taxon>
        <taxon>Teleostei</taxon>
        <taxon>Neoteleostei</taxon>
        <taxon>Acanthomorphata</taxon>
        <taxon>Ovalentaria</taxon>
        <taxon>Atherinomorphae</taxon>
        <taxon>Cyprinodontiformes</taxon>
        <taxon>Goodeidae</taxon>
        <taxon>Ameca</taxon>
    </lineage>
</organism>
<evidence type="ECO:0000313" key="1">
    <source>
        <dbReference type="EMBL" id="MEQ2305974.1"/>
    </source>
</evidence>